<dbReference type="PANTHER" id="PTHR30466:SF1">
    <property type="entry name" value="FMN REDUCTASE (NADH) RUTF"/>
    <property type="match status" value="1"/>
</dbReference>
<evidence type="ECO:0000259" key="2">
    <source>
        <dbReference type="SMART" id="SM00903"/>
    </source>
</evidence>
<feature type="domain" description="Flavin reductase like" evidence="2">
    <location>
        <begin position="33"/>
        <end position="180"/>
    </location>
</feature>
<dbReference type="InterPro" id="IPR002563">
    <property type="entry name" value="Flavin_Rdtase-like_dom"/>
</dbReference>
<dbReference type="SMART" id="SM00903">
    <property type="entry name" value="Flavin_Reduct"/>
    <property type="match status" value="1"/>
</dbReference>
<dbReference type="Pfam" id="PF01613">
    <property type="entry name" value="Flavin_Reduct"/>
    <property type="match status" value="1"/>
</dbReference>
<name>A0A221NTV0_9ACTN</name>
<protein>
    <submittedName>
        <fullName evidence="3">Flavin reductase</fullName>
    </submittedName>
</protein>
<dbReference type="STRING" id="1355015.LK06_002495"/>
<dbReference type="GO" id="GO:0006208">
    <property type="term" value="P:pyrimidine nucleobase catabolic process"/>
    <property type="evidence" value="ECO:0007669"/>
    <property type="project" value="TreeGrafter"/>
</dbReference>
<evidence type="ECO:0000313" key="3">
    <source>
        <dbReference type="EMBL" id="ASN23266.1"/>
    </source>
</evidence>
<reference evidence="3 4" key="1">
    <citation type="submission" date="2017-07" db="EMBL/GenBank/DDBJ databases">
        <title>Genome sequence of Streptomyces pluripotens MUSC 137T.</title>
        <authorList>
            <person name="Ser H.-L."/>
            <person name="Lee L.-H."/>
        </authorList>
    </citation>
    <scope>NUCLEOTIDE SEQUENCE [LARGE SCALE GENOMIC DNA]</scope>
    <source>
        <strain evidence="3 4">MUSC 137</strain>
    </source>
</reference>
<dbReference type="KEGG" id="splu:LK06_002495"/>
<dbReference type="GO" id="GO:0010181">
    <property type="term" value="F:FMN binding"/>
    <property type="evidence" value="ECO:0007669"/>
    <property type="project" value="InterPro"/>
</dbReference>
<dbReference type="Proteomes" id="UP000031501">
    <property type="component" value="Chromosome"/>
</dbReference>
<dbReference type="OrthoDB" id="9792858at2"/>
<sequence>MTTADPLTPPHRPLRVVDLPRPDRARGELRGVLGRFATGVTVLTAGRDIPRGMTANSFTSVSLEPPLILVCVVRTAAVHDVILTEEAFAVSVLSGHQQDVARYFADRSRPRGPREFETVDTTLGRHTGTPVLVDAQAWLECSLAAVYDGGDHSIFLGSVLDIGRKETDDPLLYFGGGFHRLSV</sequence>
<dbReference type="InterPro" id="IPR050268">
    <property type="entry name" value="NADH-dep_flavin_reductase"/>
</dbReference>
<dbReference type="GO" id="GO:0042602">
    <property type="term" value="F:riboflavin reductase (NADPH) activity"/>
    <property type="evidence" value="ECO:0007669"/>
    <property type="project" value="TreeGrafter"/>
</dbReference>
<keyword evidence="4" id="KW-1185">Reference proteome</keyword>
<dbReference type="PANTHER" id="PTHR30466">
    <property type="entry name" value="FLAVIN REDUCTASE"/>
    <property type="match status" value="1"/>
</dbReference>
<dbReference type="RefSeq" id="WP_039656379.1">
    <property type="nucleotide sequence ID" value="NZ_CP021080.1"/>
</dbReference>
<keyword evidence="1" id="KW-0560">Oxidoreductase</keyword>
<dbReference type="AlphaFoldDB" id="A0A221NTV0"/>
<dbReference type="InterPro" id="IPR012349">
    <property type="entry name" value="Split_barrel_FMN-bd"/>
</dbReference>
<dbReference type="EMBL" id="CP022433">
    <property type="protein sequence ID" value="ASN23266.1"/>
    <property type="molecule type" value="Genomic_DNA"/>
</dbReference>
<proteinExistence type="predicted"/>
<dbReference type="Gene3D" id="2.30.110.10">
    <property type="entry name" value="Electron Transport, Fmn-binding Protein, Chain A"/>
    <property type="match status" value="1"/>
</dbReference>
<organism evidence="3 4">
    <name type="scientific">Streptomyces pluripotens</name>
    <dbReference type="NCBI Taxonomy" id="1355015"/>
    <lineage>
        <taxon>Bacteria</taxon>
        <taxon>Bacillati</taxon>
        <taxon>Actinomycetota</taxon>
        <taxon>Actinomycetes</taxon>
        <taxon>Kitasatosporales</taxon>
        <taxon>Streptomycetaceae</taxon>
        <taxon>Streptomyces</taxon>
    </lineage>
</organism>
<accession>A0A221NTV0</accession>
<dbReference type="SUPFAM" id="SSF50475">
    <property type="entry name" value="FMN-binding split barrel"/>
    <property type="match status" value="1"/>
</dbReference>
<evidence type="ECO:0000313" key="4">
    <source>
        <dbReference type="Proteomes" id="UP000031501"/>
    </source>
</evidence>
<gene>
    <name evidence="3" type="ORF">LK07_03580</name>
</gene>
<evidence type="ECO:0000256" key="1">
    <source>
        <dbReference type="ARBA" id="ARBA00023002"/>
    </source>
</evidence>